<organism evidence="1 2">
    <name type="scientific">Moraxella lacunata</name>
    <dbReference type="NCBI Taxonomy" id="477"/>
    <lineage>
        <taxon>Bacteria</taxon>
        <taxon>Pseudomonadati</taxon>
        <taxon>Pseudomonadota</taxon>
        <taxon>Gammaproteobacteria</taxon>
        <taxon>Moraxellales</taxon>
        <taxon>Moraxellaceae</taxon>
        <taxon>Moraxella</taxon>
    </lineage>
</organism>
<sequence length="50" mass="6005">MHHINDGQLIDYRQYVVLKKGDIAPYFIHMDTNWRTVEAMEITWTLVEVL</sequence>
<proteinExistence type="predicted"/>
<keyword evidence="2" id="KW-1185">Reference proteome</keyword>
<reference evidence="1 2" key="1">
    <citation type="submission" date="2018-06" db="EMBL/GenBank/DDBJ databases">
        <authorList>
            <consortium name="Pathogen Informatics"/>
            <person name="Doyle S."/>
        </authorList>
    </citation>
    <scope>NUCLEOTIDE SEQUENCE [LARGE SCALE GENOMIC DNA]</scope>
    <source>
        <strain evidence="1 2">NCTC7911</strain>
    </source>
</reference>
<evidence type="ECO:0000313" key="2">
    <source>
        <dbReference type="Proteomes" id="UP000254107"/>
    </source>
</evidence>
<accession>A0A378QIK1</accession>
<dbReference type="RefSeq" id="WP_181879713.1">
    <property type="nucleotide sequence ID" value="NZ_UGQC01000001.1"/>
</dbReference>
<dbReference type="AlphaFoldDB" id="A0A378QIK1"/>
<gene>
    <name evidence="1" type="ORF">NCTC7911_02129</name>
</gene>
<dbReference type="EMBL" id="UGQC01000001">
    <property type="protein sequence ID" value="STZ00719.1"/>
    <property type="molecule type" value="Genomic_DNA"/>
</dbReference>
<protein>
    <submittedName>
        <fullName evidence="1">Uncharacterized protein</fullName>
    </submittedName>
</protein>
<name>A0A378QIK1_MORLA</name>
<dbReference type="GeneID" id="302271669"/>
<dbReference type="Proteomes" id="UP000254107">
    <property type="component" value="Unassembled WGS sequence"/>
</dbReference>
<evidence type="ECO:0000313" key="1">
    <source>
        <dbReference type="EMBL" id="STZ00719.1"/>
    </source>
</evidence>